<accession>F4PX97</accession>
<sequence>MDKQIDEYLESVEPPLSIGELPPSSLSLKYSDYYNQLKISHNDAVDGDEELPSSLEEEESLKFGGWSYIQQISEGVSLPSSLKSSFESLEFDDDEYNYEYSYNQPLPAGELPTSLLSLMFGGGYNQPLSAGVLPSLLSLEFGSGYNHPIYQISNGVLPTSLQSLVFGEYGHYHLPRSVGLKRSSISLKQTK</sequence>
<dbReference type="InterPro" id="IPR051251">
    <property type="entry name" value="STK_FNIP-Repeat"/>
</dbReference>
<protein>
    <submittedName>
        <fullName evidence="1">Uncharacterized protein</fullName>
    </submittedName>
</protein>
<dbReference type="OrthoDB" id="23992at2759"/>
<dbReference type="Pfam" id="PF05725">
    <property type="entry name" value="FNIP"/>
    <property type="match status" value="1"/>
</dbReference>
<reference evidence="2" key="1">
    <citation type="journal article" date="2011" name="Genome Res.">
        <title>Phylogeny-wide analysis of social amoeba genomes highlights ancient origins for complex intercellular communication.</title>
        <authorList>
            <person name="Heidel A.J."/>
            <person name="Lawal H.M."/>
            <person name="Felder M."/>
            <person name="Schilde C."/>
            <person name="Helps N.R."/>
            <person name="Tunggal B."/>
            <person name="Rivero F."/>
            <person name="John U."/>
            <person name="Schleicher M."/>
            <person name="Eichinger L."/>
            <person name="Platzer M."/>
            <person name="Noegel A.A."/>
            <person name="Schaap P."/>
            <person name="Gloeckner G."/>
        </authorList>
    </citation>
    <scope>NUCLEOTIDE SEQUENCE [LARGE SCALE GENOMIC DNA]</scope>
    <source>
        <strain evidence="2">SH3</strain>
    </source>
</reference>
<dbReference type="GeneID" id="14871941"/>
<keyword evidence="2" id="KW-1185">Reference proteome</keyword>
<evidence type="ECO:0000313" key="2">
    <source>
        <dbReference type="Proteomes" id="UP000007797"/>
    </source>
</evidence>
<name>F4PX97_CACFS</name>
<dbReference type="EMBL" id="GL883013">
    <property type="protein sequence ID" value="EGG19900.1"/>
    <property type="molecule type" value="Genomic_DNA"/>
</dbReference>
<evidence type="ECO:0000313" key="1">
    <source>
        <dbReference type="EMBL" id="EGG19900.1"/>
    </source>
</evidence>
<organism evidence="1 2">
    <name type="scientific">Cavenderia fasciculata</name>
    <name type="common">Slime mold</name>
    <name type="synonym">Dictyostelium fasciculatum</name>
    <dbReference type="NCBI Taxonomy" id="261658"/>
    <lineage>
        <taxon>Eukaryota</taxon>
        <taxon>Amoebozoa</taxon>
        <taxon>Evosea</taxon>
        <taxon>Eumycetozoa</taxon>
        <taxon>Dictyostelia</taxon>
        <taxon>Acytosteliales</taxon>
        <taxon>Cavenderiaceae</taxon>
        <taxon>Cavenderia</taxon>
    </lineage>
</organism>
<dbReference type="InterPro" id="IPR008615">
    <property type="entry name" value="FNIP"/>
</dbReference>
<dbReference type="KEGG" id="dfa:DFA_07004"/>
<dbReference type="RefSeq" id="XP_004366883.1">
    <property type="nucleotide sequence ID" value="XM_004366826.1"/>
</dbReference>
<dbReference type="PANTHER" id="PTHR32134">
    <property type="entry name" value="FNIP REPEAT-CONTAINING PROTEIN"/>
    <property type="match status" value="1"/>
</dbReference>
<proteinExistence type="predicted"/>
<dbReference type="Proteomes" id="UP000007797">
    <property type="component" value="Unassembled WGS sequence"/>
</dbReference>
<gene>
    <name evidence="1" type="ORF">DFA_07004</name>
</gene>
<dbReference type="AlphaFoldDB" id="F4PX97"/>
<dbReference type="PANTHER" id="PTHR32134:SF92">
    <property type="entry name" value="FNIP REPEAT-CONTAINING PROTEIN"/>
    <property type="match status" value="1"/>
</dbReference>